<sequence length="491" mass="52016">MNRRSTSVAANPVLIGAATVLVVIVAVFLAYNANNGLPFVPTYRLYADVHDAANLVTGNEVRIGGDRVGIISAIDPVVHRNGRVTARLTLKLDTTVDPLPQNSTLIVRPRSAVGLKYLEITRGDSDRGLAAGATIPIENATPRPVEIDEFFNMFDERTRAANQANLKIFGDALAGRGVDLNVAIAELDPLTRNLIPVLGNINAPETDLRGFFRGLGRAAAAVAPVAEQQGELFRNLSTTFDAFAAIADPYLQESIAGGPPAMETFIAAAPFQRTFLSDSAELFRELQPGAQALRTSAPVLAEAFTIGTQTVRSAAALNERLGRTMRSVEAFAEDPQVPLGISGLNRTLNVLSPTIANLSSMQQSCNYIALFLNNSASILADHDTSPNPSGSWVNIAPFGLPIGPNSEAGPSSAPADAPPTFSTNPVNNLHANPYPLVGAPGQNGTCMTGQERYVVGRTLIGNPPGTLGNPKRTTVVTERPFDVFVPVDVPR</sequence>
<feature type="domain" description="Mce/MlaD" evidence="2">
    <location>
        <begin position="41"/>
        <end position="123"/>
    </location>
</feature>
<dbReference type="EMBL" id="JAWSTH010000016">
    <property type="protein sequence ID" value="MDW5594361.1"/>
    <property type="molecule type" value="Genomic_DNA"/>
</dbReference>
<gene>
    <name evidence="3" type="ORF">R7226_08440</name>
</gene>
<dbReference type="Pfam" id="PF02470">
    <property type="entry name" value="MlaD"/>
    <property type="match status" value="1"/>
</dbReference>
<dbReference type="Proteomes" id="UP001284601">
    <property type="component" value="Unassembled WGS sequence"/>
</dbReference>
<accession>A0ABU4HM28</accession>
<proteinExistence type="predicted"/>
<evidence type="ECO:0000256" key="1">
    <source>
        <dbReference type="SAM" id="Phobius"/>
    </source>
</evidence>
<protein>
    <submittedName>
        <fullName evidence="3">MlaD family protein</fullName>
    </submittedName>
</protein>
<organism evidence="3 4">
    <name type="scientific">Conexibacter stalactiti</name>
    <dbReference type="NCBI Taxonomy" id="1940611"/>
    <lineage>
        <taxon>Bacteria</taxon>
        <taxon>Bacillati</taxon>
        <taxon>Actinomycetota</taxon>
        <taxon>Thermoleophilia</taxon>
        <taxon>Solirubrobacterales</taxon>
        <taxon>Conexibacteraceae</taxon>
        <taxon>Conexibacter</taxon>
    </lineage>
</organism>
<dbReference type="PANTHER" id="PTHR33371">
    <property type="entry name" value="INTERMEMBRANE PHOSPHOLIPID TRANSPORT SYSTEM BINDING PROTEIN MLAD-RELATED"/>
    <property type="match status" value="1"/>
</dbReference>
<comment type="caution">
    <text evidence="3">The sequence shown here is derived from an EMBL/GenBank/DDBJ whole genome shotgun (WGS) entry which is preliminary data.</text>
</comment>
<reference evidence="4" key="1">
    <citation type="submission" date="2023-07" db="EMBL/GenBank/DDBJ databases">
        <title>Conexibacter stalactiti sp. nov., isolated from stalactites in a lava cave and emended description of the genus Conexibacter.</title>
        <authorList>
            <person name="Lee S.D."/>
        </authorList>
    </citation>
    <scope>NUCLEOTIDE SEQUENCE [LARGE SCALE GENOMIC DNA]</scope>
    <source>
        <strain evidence="4">KCTC 39840</strain>
    </source>
</reference>
<dbReference type="PANTHER" id="PTHR33371:SF4">
    <property type="entry name" value="INTERMEMBRANE PHOSPHOLIPID TRANSPORT SYSTEM BINDING PROTEIN MLAD"/>
    <property type="match status" value="1"/>
</dbReference>
<evidence type="ECO:0000313" key="3">
    <source>
        <dbReference type="EMBL" id="MDW5594361.1"/>
    </source>
</evidence>
<dbReference type="RefSeq" id="WP_318596632.1">
    <property type="nucleotide sequence ID" value="NZ_JAWSTH010000016.1"/>
</dbReference>
<feature type="transmembrane region" description="Helical" evidence="1">
    <location>
        <begin position="12"/>
        <end position="31"/>
    </location>
</feature>
<evidence type="ECO:0000259" key="2">
    <source>
        <dbReference type="Pfam" id="PF02470"/>
    </source>
</evidence>
<dbReference type="InterPro" id="IPR003399">
    <property type="entry name" value="Mce/MlaD"/>
</dbReference>
<name>A0ABU4HM28_9ACTN</name>
<keyword evidence="1" id="KW-1133">Transmembrane helix</keyword>
<reference evidence="3 4" key="2">
    <citation type="submission" date="2023-10" db="EMBL/GenBank/DDBJ databases">
        <authorList>
            <person name="Han X.F."/>
        </authorList>
    </citation>
    <scope>NUCLEOTIDE SEQUENCE [LARGE SCALE GENOMIC DNA]</scope>
    <source>
        <strain evidence="3 4">KCTC 39840</strain>
    </source>
</reference>
<evidence type="ECO:0000313" key="4">
    <source>
        <dbReference type="Proteomes" id="UP001284601"/>
    </source>
</evidence>
<keyword evidence="1" id="KW-0472">Membrane</keyword>
<keyword evidence="4" id="KW-1185">Reference proteome</keyword>
<dbReference type="InterPro" id="IPR052336">
    <property type="entry name" value="MlaD_Phospholipid_Transporter"/>
</dbReference>
<keyword evidence="1" id="KW-0812">Transmembrane</keyword>